<accession>A0ABN9YI31</accession>
<feature type="compositionally biased region" description="Polar residues" evidence="1">
    <location>
        <begin position="1"/>
        <end position="12"/>
    </location>
</feature>
<evidence type="ECO:0000256" key="1">
    <source>
        <dbReference type="SAM" id="MobiDB-lite"/>
    </source>
</evidence>
<feature type="region of interest" description="Disordered" evidence="1">
    <location>
        <begin position="1"/>
        <end position="21"/>
    </location>
</feature>
<feature type="region of interest" description="Disordered" evidence="1">
    <location>
        <begin position="35"/>
        <end position="118"/>
    </location>
</feature>
<dbReference type="EMBL" id="CAUYUJ010022514">
    <property type="protein sequence ID" value="CAK0911075.1"/>
    <property type="molecule type" value="Genomic_DNA"/>
</dbReference>
<dbReference type="Proteomes" id="UP001189429">
    <property type="component" value="Unassembled WGS sequence"/>
</dbReference>
<proteinExistence type="predicted"/>
<feature type="non-terminal residue" evidence="2">
    <location>
        <position position="219"/>
    </location>
</feature>
<sequence>MLCVSNFGTPGSQRDDLGTAGAAAEKCQGALVRQLSQAHSERACGADPTGTPRWQPPDPDEEGLLASPFFPDAPHGRQGQRRPSQASPRSTGMPFGLLEATPPASEPSLDNSSAREVSPAVLEAPSHHGQSFPRVLIQVIAAYCAIGGFASANGQMFVLIVSIPASSGGFGLGPATIGLLQNVAAVLGRVPGGLGFGARVGGLLSVRGAGVSGAPLPPP</sequence>
<comment type="caution">
    <text evidence="2">The sequence shown here is derived from an EMBL/GenBank/DDBJ whole genome shotgun (WGS) entry which is preliminary data.</text>
</comment>
<keyword evidence="3" id="KW-1185">Reference proteome</keyword>
<evidence type="ECO:0008006" key="4">
    <source>
        <dbReference type="Google" id="ProtNLM"/>
    </source>
</evidence>
<reference evidence="2" key="1">
    <citation type="submission" date="2023-10" db="EMBL/GenBank/DDBJ databases">
        <authorList>
            <person name="Chen Y."/>
            <person name="Shah S."/>
            <person name="Dougan E. K."/>
            <person name="Thang M."/>
            <person name="Chan C."/>
        </authorList>
    </citation>
    <scope>NUCLEOTIDE SEQUENCE [LARGE SCALE GENOMIC DNA]</scope>
</reference>
<name>A0ABN9YI31_9DINO</name>
<feature type="compositionally biased region" description="Polar residues" evidence="1">
    <location>
        <begin position="81"/>
        <end position="90"/>
    </location>
</feature>
<gene>
    <name evidence="2" type="ORF">PCOR1329_LOCUS85064</name>
</gene>
<evidence type="ECO:0000313" key="3">
    <source>
        <dbReference type="Proteomes" id="UP001189429"/>
    </source>
</evidence>
<protein>
    <recommendedName>
        <fullName evidence="4">Solute carrier family 40 protein</fullName>
    </recommendedName>
</protein>
<evidence type="ECO:0000313" key="2">
    <source>
        <dbReference type="EMBL" id="CAK0911075.1"/>
    </source>
</evidence>
<organism evidence="2 3">
    <name type="scientific">Prorocentrum cordatum</name>
    <dbReference type="NCBI Taxonomy" id="2364126"/>
    <lineage>
        <taxon>Eukaryota</taxon>
        <taxon>Sar</taxon>
        <taxon>Alveolata</taxon>
        <taxon>Dinophyceae</taxon>
        <taxon>Prorocentrales</taxon>
        <taxon>Prorocentraceae</taxon>
        <taxon>Prorocentrum</taxon>
    </lineage>
</organism>